<name>A0ABW5FLX3_9PSEU</name>
<reference evidence="7" key="1">
    <citation type="journal article" date="2019" name="Int. J. Syst. Evol. Microbiol.">
        <title>The Global Catalogue of Microorganisms (GCM) 10K type strain sequencing project: providing services to taxonomists for standard genome sequencing and annotation.</title>
        <authorList>
            <consortium name="The Broad Institute Genomics Platform"/>
            <consortium name="The Broad Institute Genome Sequencing Center for Infectious Disease"/>
            <person name="Wu L."/>
            <person name="Ma J."/>
        </authorList>
    </citation>
    <scope>NUCLEOTIDE SEQUENCE [LARGE SCALE GENOMIC DNA]</scope>
    <source>
        <strain evidence="7">CGMCC 4.7645</strain>
    </source>
</reference>
<evidence type="ECO:0000256" key="1">
    <source>
        <dbReference type="ARBA" id="ARBA00023015"/>
    </source>
</evidence>
<keyword evidence="1" id="KW-0805">Transcription regulation</keyword>
<dbReference type="InterPro" id="IPR001647">
    <property type="entry name" value="HTH_TetR"/>
</dbReference>
<dbReference type="PROSITE" id="PS50977">
    <property type="entry name" value="HTH_TETR_2"/>
    <property type="match status" value="1"/>
</dbReference>
<dbReference type="Pfam" id="PF00440">
    <property type="entry name" value="TetR_N"/>
    <property type="match status" value="1"/>
</dbReference>
<organism evidence="6 7">
    <name type="scientific">Amycolatopsis pigmentata</name>
    <dbReference type="NCBI Taxonomy" id="450801"/>
    <lineage>
        <taxon>Bacteria</taxon>
        <taxon>Bacillati</taxon>
        <taxon>Actinomycetota</taxon>
        <taxon>Actinomycetes</taxon>
        <taxon>Pseudonocardiales</taxon>
        <taxon>Pseudonocardiaceae</taxon>
        <taxon>Amycolatopsis</taxon>
    </lineage>
</organism>
<evidence type="ECO:0000256" key="2">
    <source>
        <dbReference type="ARBA" id="ARBA00023125"/>
    </source>
</evidence>
<dbReference type="PROSITE" id="PS01081">
    <property type="entry name" value="HTH_TETR_1"/>
    <property type="match status" value="1"/>
</dbReference>
<dbReference type="PANTHER" id="PTHR30055:SF238">
    <property type="entry name" value="MYCOFACTOCIN BIOSYNTHESIS TRANSCRIPTIONAL REGULATOR MFTR-RELATED"/>
    <property type="match status" value="1"/>
</dbReference>
<dbReference type="Gene3D" id="1.10.357.10">
    <property type="entry name" value="Tetracycline Repressor, domain 2"/>
    <property type="match status" value="1"/>
</dbReference>
<comment type="caution">
    <text evidence="6">The sequence shown here is derived from an EMBL/GenBank/DDBJ whole genome shotgun (WGS) entry which is preliminary data.</text>
</comment>
<dbReference type="InterPro" id="IPR041347">
    <property type="entry name" value="MftR_C"/>
</dbReference>
<dbReference type="PRINTS" id="PR00455">
    <property type="entry name" value="HTHTETR"/>
</dbReference>
<keyword evidence="7" id="KW-1185">Reference proteome</keyword>
<dbReference type="Pfam" id="PF17754">
    <property type="entry name" value="TetR_C_14"/>
    <property type="match status" value="1"/>
</dbReference>
<sequence length="193" mass="21411">MSRWEPGSRARLQAAALDLFLAQGYAATTTAAIAERAGVTDRTFYRHFKDKSEVLFGDEGRLEQVLVEAVTATTGSTTDALRAALSALARDFQPRRADLVRRARVVESVPDLAERELWKLRTWSRALMRVLLERDGDKLATHAQVEVALALFRTAFQSWTRDDDPPALDDLIQQAYAAAGLSPGMDTRSHLTP</sequence>
<feature type="domain" description="HTH tetR-type" evidence="5">
    <location>
        <begin position="6"/>
        <end position="66"/>
    </location>
</feature>
<protein>
    <submittedName>
        <fullName evidence="6">TetR/AcrR family transcriptional regulator</fullName>
    </submittedName>
</protein>
<evidence type="ECO:0000256" key="3">
    <source>
        <dbReference type="ARBA" id="ARBA00023163"/>
    </source>
</evidence>
<evidence type="ECO:0000259" key="5">
    <source>
        <dbReference type="PROSITE" id="PS50977"/>
    </source>
</evidence>
<keyword evidence="2 4" id="KW-0238">DNA-binding</keyword>
<dbReference type="RefSeq" id="WP_378259925.1">
    <property type="nucleotide sequence ID" value="NZ_JBHUKR010000001.1"/>
</dbReference>
<proteinExistence type="predicted"/>
<dbReference type="EMBL" id="JBHUKR010000001">
    <property type="protein sequence ID" value="MFD2414757.1"/>
    <property type="molecule type" value="Genomic_DNA"/>
</dbReference>
<dbReference type="InterPro" id="IPR023772">
    <property type="entry name" value="DNA-bd_HTH_TetR-type_CS"/>
</dbReference>
<gene>
    <name evidence="6" type="ORF">ACFSXZ_00235</name>
</gene>
<evidence type="ECO:0000256" key="4">
    <source>
        <dbReference type="PROSITE-ProRule" id="PRU00335"/>
    </source>
</evidence>
<dbReference type="Proteomes" id="UP001597417">
    <property type="component" value="Unassembled WGS sequence"/>
</dbReference>
<dbReference type="PANTHER" id="PTHR30055">
    <property type="entry name" value="HTH-TYPE TRANSCRIPTIONAL REGULATOR RUTR"/>
    <property type="match status" value="1"/>
</dbReference>
<accession>A0ABW5FLX3</accession>
<keyword evidence="3" id="KW-0804">Transcription</keyword>
<dbReference type="SUPFAM" id="SSF46689">
    <property type="entry name" value="Homeodomain-like"/>
    <property type="match status" value="1"/>
</dbReference>
<dbReference type="InterPro" id="IPR050109">
    <property type="entry name" value="HTH-type_TetR-like_transc_reg"/>
</dbReference>
<evidence type="ECO:0000313" key="7">
    <source>
        <dbReference type="Proteomes" id="UP001597417"/>
    </source>
</evidence>
<feature type="DNA-binding region" description="H-T-H motif" evidence="4">
    <location>
        <begin position="29"/>
        <end position="48"/>
    </location>
</feature>
<dbReference type="InterPro" id="IPR009057">
    <property type="entry name" value="Homeodomain-like_sf"/>
</dbReference>
<evidence type="ECO:0000313" key="6">
    <source>
        <dbReference type="EMBL" id="MFD2414757.1"/>
    </source>
</evidence>